<evidence type="ECO:0000313" key="1">
    <source>
        <dbReference type="EMBL" id="KDQ08968.1"/>
    </source>
</evidence>
<proteinExistence type="predicted"/>
<name>A0A067LZS6_BOTB1</name>
<dbReference type="Gene3D" id="1.20.120.1060">
    <property type="match status" value="1"/>
</dbReference>
<dbReference type="InParanoid" id="A0A067LZS6"/>
<dbReference type="STRING" id="930990.A0A067LZS6"/>
<dbReference type="EMBL" id="KL198084">
    <property type="protein sequence ID" value="KDQ08968.1"/>
    <property type="molecule type" value="Genomic_DNA"/>
</dbReference>
<accession>A0A067LZS6</accession>
<reference evidence="2" key="1">
    <citation type="journal article" date="2014" name="Proc. Natl. Acad. Sci. U.S.A.">
        <title>Extensive sampling of basidiomycete genomes demonstrates inadequacy of the white-rot/brown-rot paradigm for wood decay fungi.</title>
        <authorList>
            <person name="Riley R."/>
            <person name="Salamov A.A."/>
            <person name="Brown D.W."/>
            <person name="Nagy L.G."/>
            <person name="Floudas D."/>
            <person name="Held B.W."/>
            <person name="Levasseur A."/>
            <person name="Lombard V."/>
            <person name="Morin E."/>
            <person name="Otillar R."/>
            <person name="Lindquist E.A."/>
            <person name="Sun H."/>
            <person name="LaButti K.M."/>
            <person name="Schmutz J."/>
            <person name="Jabbour D."/>
            <person name="Luo H."/>
            <person name="Baker S.E."/>
            <person name="Pisabarro A.G."/>
            <person name="Walton J.D."/>
            <person name="Blanchette R.A."/>
            <person name="Henrissat B."/>
            <person name="Martin F."/>
            <person name="Cullen D."/>
            <person name="Hibbett D.S."/>
            <person name="Grigoriev I.V."/>
        </authorList>
    </citation>
    <scope>NUCLEOTIDE SEQUENCE [LARGE SCALE GENOMIC DNA]</scope>
    <source>
        <strain evidence="2">FD-172 SS1</strain>
    </source>
</reference>
<dbReference type="PANTHER" id="PTHR31252">
    <property type="entry name" value="DUF4419 DOMAIN-CONTAINING PROTEIN"/>
    <property type="match status" value="1"/>
</dbReference>
<gene>
    <name evidence="1" type="ORF">BOTBODRAFT_165326</name>
</gene>
<protein>
    <submittedName>
        <fullName evidence="1">Uncharacterized protein</fullName>
    </submittedName>
</protein>
<dbReference type="Proteomes" id="UP000027195">
    <property type="component" value="Unassembled WGS sequence"/>
</dbReference>
<dbReference type="AlphaFoldDB" id="A0A067LZS6"/>
<keyword evidence="2" id="KW-1185">Reference proteome</keyword>
<dbReference type="PANTHER" id="PTHR31252:SF11">
    <property type="entry name" value="DUF4419 DOMAIN-CONTAINING PROTEIN"/>
    <property type="match status" value="1"/>
</dbReference>
<dbReference type="Pfam" id="PF14388">
    <property type="entry name" value="DUF4419"/>
    <property type="match status" value="1"/>
</dbReference>
<evidence type="ECO:0000313" key="2">
    <source>
        <dbReference type="Proteomes" id="UP000027195"/>
    </source>
</evidence>
<dbReference type="OrthoDB" id="9978173at2759"/>
<organism evidence="1 2">
    <name type="scientific">Botryobasidium botryosum (strain FD-172 SS1)</name>
    <dbReference type="NCBI Taxonomy" id="930990"/>
    <lineage>
        <taxon>Eukaryota</taxon>
        <taxon>Fungi</taxon>
        <taxon>Dikarya</taxon>
        <taxon>Basidiomycota</taxon>
        <taxon>Agaricomycotina</taxon>
        <taxon>Agaricomycetes</taxon>
        <taxon>Cantharellales</taxon>
        <taxon>Botryobasidiaceae</taxon>
        <taxon>Botryobasidium</taxon>
    </lineage>
</organism>
<sequence>MPVTFRVFSHPANIIPKPTTNERITDAQQLLESACYEQAKQCGELLQSSLDDEVQLSTLRASQNGFVRTAVYAYNEHHNLVIRPDDVWIAILTQFNFYVNAHARELRSYFVPHKGRKTLKIHASGTRYTIDIGDMSRQMTDLIHENVVDKGLREWILPDFTTTTPNDKIVCAVAMMATLSSYFAYEIRLTCGMPYVTLEGQKSDWEFILERLHKLEEFGSEPAQFARMLRPILQRFISAFDGAPNIRFWKKIAHYTGGGSGPVYLSGWITAFCAWSSKGRWLGTPVGAPHPEPSFNLDGTRSSGLLLDDVSYPLIDSQEIPPGYCEVDVFIVEGAARYDCLMVAGHVAMKGTRSPLSLALTPAHSQDTVQPSPQWFIFVKGGNTRLPDPEISLIPSPNSASSSLPGIPLALRSARYRLASQPTAQAQSAHSASSSHSGCRCC</sequence>
<dbReference type="HOGENOM" id="CLU_037155_0_0_1"/>
<dbReference type="InterPro" id="IPR025533">
    <property type="entry name" value="DUF4419"/>
</dbReference>